<evidence type="ECO:0000313" key="3">
    <source>
        <dbReference type="EMBL" id="MBA9041784.1"/>
    </source>
</evidence>
<dbReference type="GO" id="GO:0008610">
    <property type="term" value="P:lipid biosynthetic process"/>
    <property type="evidence" value="ECO:0007669"/>
    <property type="project" value="TreeGrafter"/>
</dbReference>
<comment type="caution">
    <text evidence="3">The sequence shown here is derived from an EMBL/GenBank/DDBJ whole genome shotgun (WGS) entry which is preliminary data.</text>
</comment>
<dbReference type="RefSeq" id="WP_182527791.1">
    <property type="nucleotide sequence ID" value="NZ_JACJHT010000006.1"/>
</dbReference>
<protein>
    <submittedName>
        <fullName evidence="3">Surfactin synthase thioesterase subunit</fullName>
    </submittedName>
</protein>
<evidence type="ECO:0000313" key="4">
    <source>
        <dbReference type="Proteomes" id="UP000543174"/>
    </source>
</evidence>
<dbReference type="SUPFAM" id="SSF53474">
    <property type="entry name" value="alpha/beta-Hydrolases"/>
    <property type="match status" value="1"/>
</dbReference>
<dbReference type="InterPro" id="IPR029058">
    <property type="entry name" value="AB_hydrolase_fold"/>
</dbReference>
<proteinExistence type="inferred from homology"/>
<dbReference type="InterPro" id="IPR012223">
    <property type="entry name" value="TEII"/>
</dbReference>
<keyword evidence="4" id="KW-1185">Reference proteome</keyword>
<evidence type="ECO:0000256" key="1">
    <source>
        <dbReference type="ARBA" id="ARBA00007169"/>
    </source>
</evidence>
<feature type="domain" description="Thioesterase" evidence="2">
    <location>
        <begin position="2"/>
        <end position="221"/>
    </location>
</feature>
<evidence type="ECO:0000259" key="2">
    <source>
        <dbReference type="Pfam" id="PF00975"/>
    </source>
</evidence>
<comment type="similarity">
    <text evidence="1">Belongs to the thioesterase family.</text>
</comment>
<reference evidence="3" key="1">
    <citation type="submission" date="2020-08" db="EMBL/GenBank/DDBJ databases">
        <title>Functional genomics of gut bacteria from endangered species of beetles.</title>
        <authorList>
            <person name="Carlos-Shanley C."/>
        </authorList>
    </citation>
    <scope>NUCLEOTIDE SEQUENCE [LARGE SCALE GENOMIC DNA]</scope>
    <source>
        <strain evidence="3">S00060</strain>
    </source>
</reference>
<dbReference type="InterPro" id="IPR001031">
    <property type="entry name" value="Thioesterase"/>
</dbReference>
<gene>
    <name evidence="3" type="ORF">HNP21_004914</name>
</gene>
<accession>A0A7W3NF03</accession>
<dbReference type="AlphaFoldDB" id="A0A7W3NF03"/>
<dbReference type="Proteomes" id="UP000543174">
    <property type="component" value="Unassembled WGS sequence"/>
</dbReference>
<dbReference type="PANTHER" id="PTHR11487">
    <property type="entry name" value="THIOESTERASE"/>
    <property type="match status" value="1"/>
</dbReference>
<sequence>MKLFCVHYAGGSAKAFQFLSKILPAELEVIPIELPGRGKRNTGKLILNFEDACMDLVTIIKKRVDKEEKFSLLGHSMGSLLSYEIAHLLQKEKYSLSHIFLTGTKLPYQFENKSLIEVSKRNEEVIDRITKLGGTPSELLEHPYFLKMYLPVIKADFHLIGSYKYKRKRKLDIPITIINGKNDPLANNDLGKWLQLTSNKVEVLTVDGGHFFLNEQKEFLSKFICLNLKREVSICK</sequence>
<dbReference type="Pfam" id="PF00975">
    <property type="entry name" value="Thioesterase"/>
    <property type="match status" value="1"/>
</dbReference>
<dbReference type="EMBL" id="JACJHT010000006">
    <property type="protein sequence ID" value="MBA9041784.1"/>
    <property type="molecule type" value="Genomic_DNA"/>
</dbReference>
<dbReference type="Gene3D" id="3.40.50.1820">
    <property type="entry name" value="alpha/beta hydrolase"/>
    <property type="match status" value="1"/>
</dbReference>
<dbReference type="PANTHER" id="PTHR11487:SF0">
    <property type="entry name" value="S-ACYL FATTY ACID SYNTHASE THIOESTERASE, MEDIUM CHAIN"/>
    <property type="match status" value="1"/>
</dbReference>
<organism evidence="3 4">
    <name type="scientific">Priestia aryabhattai</name>
    <name type="common">Bacillus aryabhattai</name>
    <dbReference type="NCBI Taxonomy" id="412384"/>
    <lineage>
        <taxon>Bacteria</taxon>
        <taxon>Bacillati</taxon>
        <taxon>Bacillota</taxon>
        <taxon>Bacilli</taxon>
        <taxon>Bacillales</taxon>
        <taxon>Bacillaceae</taxon>
        <taxon>Priestia</taxon>
    </lineage>
</organism>
<name>A0A7W3NF03_PRIAR</name>